<proteinExistence type="predicted"/>
<evidence type="ECO:0000313" key="1">
    <source>
        <dbReference type="EMBL" id="MBX63068.1"/>
    </source>
</evidence>
<reference evidence="1" key="1">
    <citation type="submission" date="2018-02" db="EMBL/GenBank/DDBJ databases">
        <title>Rhizophora mucronata_Transcriptome.</title>
        <authorList>
            <person name="Meera S.P."/>
            <person name="Sreeshan A."/>
            <person name="Augustine A."/>
        </authorList>
    </citation>
    <scope>NUCLEOTIDE SEQUENCE</scope>
    <source>
        <tissue evidence="1">Leaf</tissue>
    </source>
</reference>
<sequence length="44" mass="5120">MGIIRFLSSKKVIYTQPNEMHHVFHNSHQLELYKATDGCSTPYP</sequence>
<accession>A0A2P2Q7V3</accession>
<protein>
    <submittedName>
        <fullName evidence="1">Uncharacterized protein</fullName>
    </submittedName>
</protein>
<dbReference type="AlphaFoldDB" id="A0A2P2Q7V3"/>
<organism evidence="1">
    <name type="scientific">Rhizophora mucronata</name>
    <name type="common">Asiatic mangrove</name>
    <dbReference type="NCBI Taxonomy" id="61149"/>
    <lineage>
        <taxon>Eukaryota</taxon>
        <taxon>Viridiplantae</taxon>
        <taxon>Streptophyta</taxon>
        <taxon>Embryophyta</taxon>
        <taxon>Tracheophyta</taxon>
        <taxon>Spermatophyta</taxon>
        <taxon>Magnoliopsida</taxon>
        <taxon>eudicotyledons</taxon>
        <taxon>Gunneridae</taxon>
        <taxon>Pentapetalae</taxon>
        <taxon>rosids</taxon>
        <taxon>fabids</taxon>
        <taxon>Malpighiales</taxon>
        <taxon>Rhizophoraceae</taxon>
        <taxon>Rhizophora</taxon>
    </lineage>
</organism>
<dbReference type="EMBL" id="GGEC01082584">
    <property type="protein sequence ID" value="MBX63068.1"/>
    <property type="molecule type" value="Transcribed_RNA"/>
</dbReference>
<name>A0A2P2Q7V3_RHIMU</name>